<dbReference type="Gene3D" id="2.60.40.10">
    <property type="entry name" value="Immunoglobulins"/>
    <property type="match status" value="1"/>
</dbReference>
<dbReference type="Proteomes" id="UP000588158">
    <property type="component" value="Unassembled WGS sequence"/>
</dbReference>
<dbReference type="InterPro" id="IPR036881">
    <property type="entry name" value="Glyco_hydro_3_C_sf"/>
</dbReference>
<keyword evidence="2" id="KW-0378">Hydrolase</keyword>
<dbReference type="Gene3D" id="3.40.50.1700">
    <property type="entry name" value="Glycoside hydrolase family 3 C-terminal domain"/>
    <property type="match status" value="1"/>
</dbReference>
<comment type="caution">
    <text evidence="6">The sequence shown here is derived from an EMBL/GenBank/DDBJ whole genome shotgun (WGS) entry which is preliminary data.</text>
</comment>
<evidence type="ECO:0000256" key="1">
    <source>
        <dbReference type="ARBA" id="ARBA00005336"/>
    </source>
</evidence>
<dbReference type="RefSeq" id="WP_312857569.1">
    <property type="nucleotide sequence ID" value="NZ_JACHLZ010000001.1"/>
</dbReference>
<dbReference type="FunFam" id="2.60.40.10:FF:000495">
    <property type="entry name" value="Periplasmic beta-glucosidase"/>
    <property type="match status" value="1"/>
</dbReference>
<organism evidence="6 7">
    <name type="scientific">Brachybacterium aquaticum</name>
    <dbReference type="NCBI Taxonomy" id="1432564"/>
    <lineage>
        <taxon>Bacteria</taxon>
        <taxon>Bacillati</taxon>
        <taxon>Actinomycetota</taxon>
        <taxon>Actinomycetes</taxon>
        <taxon>Micrococcales</taxon>
        <taxon>Dermabacteraceae</taxon>
        <taxon>Brachybacterium</taxon>
    </lineage>
</organism>
<dbReference type="InterPro" id="IPR013783">
    <property type="entry name" value="Ig-like_fold"/>
</dbReference>
<proteinExistence type="inferred from homology"/>
<name>A0A841A8Q8_9MICO</name>
<dbReference type="AlphaFoldDB" id="A0A841A8Q8"/>
<evidence type="ECO:0000256" key="3">
    <source>
        <dbReference type="ARBA" id="ARBA00058905"/>
    </source>
</evidence>
<evidence type="ECO:0000259" key="5">
    <source>
        <dbReference type="SMART" id="SM01217"/>
    </source>
</evidence>
<dbReference type="SMART" id="SM01217">
    <property type="entry name" value="Fn3_like"/>
    <property type="match status" value="1"/>
</dbReference>
<evidence type="ECO:0000313" key="7">
    <source>
        <dbReference type="Proteomes" id="UP000588158"/>
    </source>
</evidence>
<reference evidence="6 7" key="1">
    <citation type="submission" date="2020-08" db="EMBL/GenBank/DDBJ databases">
        <title>Sequencing the genomes of 1000 actinobacteria strains.</title>
        <authorList>
            <person name="Klenk H.-P."/>
        </authorList>
    </citation>
    <scope>NUCLEOTIDE SEQUENCE [LARGE SCALE GENOMIC DNA]</scope>
    <source>
        <strain evidence="6 7">DSM 28796</strain>
    </source>
</reference>
<evidence type="ECO:0000256" key="2">
    <source>
        <dbReference type="ARBA" id="ARBA00022801"/>
    </source>
</evidence>
<dbReference type="InterPro" id="IPR050288">
    <property type="entry name" value="Cellulose_deg_GH3"/>
</dbReference>
<sequence length="208" mass="22314">MLVGYRGFDARGVEVAFPFGHGLSYTSFEYGEPAVEAAPDGALTVTVPVTNTGAVAGREVVQVYVGLADSIAQRAPRELKGFALLDLAPGATGEPRIEIPAEDLAYWDVRVDRWVLEGGTYTVEVGASSRDLRGRVEIALEGEEVGLPLSLDSTIDEVLADPVVGPKLREAMDDSFDDSFLRMMGSIPVGRLEGVPLPHDEMVRLLAQ</sequence>
<dbReference type="Pfam" id="PF14310">
    <property type="entry name" value="Fn3-like"/>
    <property type="match status" value="1"/>
</dbReference>
<evidence type="ECO:0000313" key="6">
    <source>
        <dbReference type="EMBL" id="MBB5831216.1"/>
    </source>
</evidence>
<dbReference type="GO" id="GO:0005975">
    <property type="term" value="P:carbohydrate metabolic process"/>
    <property type="evidence" value="ECO:0007669"/>
    <property type="project" value="InterPro"/>
</dbReference>
<dbReference type="EMBL" id="JACHLZ010000001">
    <property type="protein sequence ID" value="MBB5831216.1"/>
    <property type="molecule type" value="Genomic_DNA"/>
</dbReference>
<evidence type="ECO:0000256" key="4">
    <source>
        <dbReference type="ARBA" id="ARBA00074219"/>
    </source>
</evidence>
<dbReference type="InterPro" id="IPR026891">
    <property type="entry name" value="Fn3-like"/>
</dbReference>
<comment type="function">
    <text evidence="3">Catalyzes the hydrolysis of a non-reducing terminal alpha-L-arabinopyranosidic linkage in ginsenoside Rb2 (alpha-L-arabinopyranosyl-(1-&gt;6)-alpha-D-glucopyranosyl) to release alpha-D-glucopyranosyl (Rd). It is not able to hydrolyze alpha-L-arabinofuranosyl-(1-&gt;6)-alpha-D-glucopyranosyl (Rc).</text>
</comment>
<keyword evidence="7" id="KW-1185">Reference proteome</keyword>
<accession>A0A841A8Q8</accession>
<feature type="domain" description="Fibronectin type III-like" evidence="5">
    <location>
        <begin position="59"/>
        <end position="129"/>
    </location>
</feature>
<dbReference type="GO" id="GO:0008422">
    <property type="term" value="F:beta-glucosidase activity"/>
    <property type="evidence" value="ECO:0007669"/>
    <property type="project" value="UniProtKB-ARBA"/>
</dbReference>
<gene>
    <name evidence="6" type="ORF">HNR70_001029</name>
</gene>
<dbReference type="PANTHER" id="PTHR42715:SF10">
    <property type="entry name" value="BETA-GLUCOSIDASE"/>
    <property type="match status" value="1"/>
</dbReference>
<comment type="similarity">
    <text evidence="1">Belongs to the glycosyl hydrolase 3 family.</text>
</comment>
<protein>
    <recommendedName>
        <fullName evidence="4">Exo-alpha-(1-&gt;6)-L-arabinopyranosidase</fullName>
    </recommendedName>
</protein>
<dbReference type="PANTHER" id="PTHR42715">
    <property type="entry name" value="BETA-GLUCOSIDASE"/>
    <property type="match status" value="1"/>
</dbReference>